<keyword evidence="4" id="KW-0812">Transmembrane</keyword>
<keyword evidence="4" id="KW-1133">Transmembrane helix</keyword>
<comment type="caution">
    <text evidence="6">The sequence shown here is derived from an EMBL/GenBank/DDBJ whole genome shotgun (WGS) entry which is preliminary data.</text>
</comment>
<dbReference type="PANTHER" id="PTHR48043:SF159">
    <property type="entry name" value="EG:EG0003.4 PROTEIN-RELATED"/>
    <property type="match status" value="1"/>
</dbReference>
<evidence type="ECO:0000256" key="1">
    <source>
        <dbReference type="ARBA" id="ARBA00009995"/>
    </source>
</evidence>
<keyword evidence="7" id="KW-1185">Reference proteome</keyword>
<dbReference type="PANTHER" id="PTHR48043">
    <property type="entry name" value="EG:EG0003.4 PROTEIN-RELATED"/>
    <property type="match status" value="1"/>
</dbReference>
<protein>
    <recommendedName>
        <fullName evidence="8">UDP-glycosyltransferases domain-containing protein</fullName>
    </recommendedName>
</protein>
<reference evidence="6" key="1">
    <citation type="journal article" date="2023" name="G3 (Bethesda)">
        <title>Whole genome assemblies of Zophobas morio and Tenebrio molitor.</title>
        <authorList>
            <person name="Kaur S."/>
            <person name="Stinson S.A."/>
            <person name="diCenzo G.C."/>
        </authorList>
    </citation>
    <scope>NUCLEOTIDE SEQUENCE</scope>
    <source>
        <strain evidence="6">QUZm001</strain>
    </source>
</reference>
<dbReference type="FunFam" id="3.40.50.2000:FF:000050">
    <property type="entry name" value="UDP-glucuronosyltransferase"/>
    <property type="match status" value="2"/>
</dbReference>
<accession>A0AA38HT48</accession>
<evidence type="ECO:0008006" key="8">
    <source>
        <dbReference type="Google" id="ProtNLM"/>
    </source>
</evidence>
<feature type="chain" id="PRO_5041276630" description="UDP-glycosyltransferases domain-containing protein" evidence="5">
    <location>
        <begin position="21"/>
        <end position="1013"/>
    </location>
</feature>
<evidence type="ECO:0000256" key="4">
    <source>
        <dbReference type="SAM" id="Phobius"/>
    </source>
</evidence>
<keyword evidence="2" id="KW-0328">Glycosyltransferase</keyword>
<proteinExistence type="inferred from homology"/>
<dbReference type="PROSITE" id="PS00375">
    <property type="entry name" value="UDPGT"/>
    <property type="match status" value="2"/>
</dbReference>
<evidence type="ECO:0000256" key="3">
    <source>
        <dbReference type="ARBA" id="ARBA00022679"/>
    </source>
</evidence>
<dbReference type="InterPro" id="IPR050271">
    <property type="entry name" value="UDP-glycosyltransferase"/>
</dbReference>
<evidence type="ECO:0000256" key="2">
    <source>
        <dbReference type="ARBA" id="ARBA00022676"/>
    </source>
</evidence>
<keyword evidence="5" id="KW-0732">Signal</keyword>
<dbReference type="CDD" id="cd03784">
    <property type="entry name" value="GT1_Gtf-like"/>
    <property type="match status" value="2"/>
</dbReference>
<dbReference type="SUPFAM" id="SSF53756">
    <property type="entry name" value="UDP-Glycosyltransferase/glycogen phosphorylase"/>
    <property type="match status" value="2"/>
</dbReference>
<dbReference type="InterPro" id="IPR035595">
    <property type="entry name" value="UDP_glycos_trans_CS"/>
</dbReference>
<dbReference type="AlphaFoldDB" id="A0AA38HT48"/>
<evidence type="ECO:0000313" key="6">
    <source>
        <dbReference type="EMBL" id="KAJ3642491.1"/>
    </source>
</evidence>
<keyword evidence="4" id="KW-0472">Membrane</keyword>
<sequence>MKSLVPVILILLATTQCGSCAKILGVFSIPGRSHYLLGATLMKALAEKGHDVTMISSFGEKEPPKTKGTYRDIVVTEVIENMNEMIKEQKMNMFDREKGNPFLETIIIGYMMPKMMEPVLGNKEVQKLIHSDEKFDVVIIEQFVNDAEKALATHFGAPLIVVSPVGANSWVNTIVGNPGPTSYIPTVLTDYLVPMTFCERLMNSVLHVIGQIIYHLYVYPTENAKIKKYIPNGPDISDVLYNASIVLMNSHPSLNQPVPYVPNMIDVGGFHVKPPKKLPQDLQEFLDNAKNGVIYFSMGSNLKSAEFPPEKRDAILRTFAKLKEQVLWKWEEDVLPGQPKNVKLSKWFPQQDILAHPNVKLFITHGGFLSTTETVYHGVPILAIPILGDQKLNAKSAMSKGFGLVLPYSELTEDKLTQSIQEILNNPKYKDKAKQISETFHERQVSPMETAIYWIEYVIRHKGAPHLRVAALDLPWYQYYLLDVIGFLVLVSSNVVTVILILLTTSHFGICAKILGVFSAPGRSHYFLGSALMKALAEKGHDVTMISSFGEKEPPKAKGTYRDIVVTEVLENIQEMQKQQKMNMFDRENMNPFLTTIFLGYMMPKILEPTLQNKEVQQLIHSNETFDVVIVEQFMNDGEQALATHFKAPLIVMSTVGANFWINTIVGNPGPLSYIPMVMTEYSVPMTFCERLTNTLLYVFAQTFFSLVVHPNQNANIKKNIPNGPDLSDVLYNASIVLMNSHPSLNQPVPYVPNMIDIGGFHVKPSKKLPQDLQEFLDNAKDGVIYFSMGSNLKSADFPPEKRDSILRAFSKLKEQVLWKWEDDVLPGQPKNVKLSKWLPQQDILAHPNVKLFITHGGFLSTTETVYHGVPILAIPIFGDQKLNARTAMKNGFGLVLPYSEITEEKLTQSIQEILNNSKYKENAKKISENFHDRQVSPMETAIYWVEYVIRHKGAPHLRVAALDLPWYQYYLVDVIGFLVLVSAVISYISYYSIRAICKKICNKRKSKKLKQK</sequence>
<feature type="transmembrane region" description="Helical" evidence="4">
    <location>
        <begin position="967"/>
        <end position="991"/>
    </location>
</feature>
<organism evidence="6 7">
    <name type="scientific">Zophobas morio</name>
    <dbReference type="NCBI Taxonomy" id="2755281"/>
    <lineage>
        <taxon>Eukaryota</taxon>
        <taxon>Metazoa</taxon>
        <taxon>Ecdysozoa</taxon>
        <taxon>Arthropoda</taxon>
        <taxon>Hexapoda</taxon>
        <taxon>Insecta</taxon>
        <taxon>Pterygota</taxon>
        <taxon>Neoptera</taxon>
        <taxon>Endopterygota</taxon>
        <taxon>Coleoptera</taxon>
        <taxon>Polyphaga</taxon>
        <taxon>Cucujiformia</taxon>
        <taxon>Tenebrionidae</taxon>
        <taxon>Zophobas</taxon>
    </lineage>
</organism>
<name>A0AA38HT48_9CUCU</name>
<dbReference type="Pfam" id="PF00201">
    <property type="entry name" value="UDPGT"/>
    <property type="match status" value="2"/>
</dbReference>
<evidence type="ECO:0000313" key="7">
    <source>
        <dbReference type="Proteomes" id="UP001168821"/>
    </source>
</evidence>
<evidence type="ECO:0000256" key="5">
    <source>
        <dbReference type="SAM" id="SignalP"/>
    </source>
</evidence>
<gene>
    <name evidence="6" type="ORF">Zmor_025267</name>
</gene>
<comment type="similarity">
    <text evidence="1">Belongs to the UDP-glycosyltransferase family.</text>
</comment>
<keyword evidence="3" id="KW-0808">Transferase</keyword>
<dbReference type="EMBL" id="JALNTZ010000008">
    <property type="protein sequence ID" value="KAJ3642491.1"/>
    <property type="molecule type" value="Genomic_DNA"/>
</dbReference>
<feature type="signal peptide" evidence="5">
    <location>
        <begin position="1"/>
        <end position="20"/>
    </location>
</feature>
<dbReference type="InterPro" id="IPR002213">
    <property type="entry name" value="UDP_glucos_trans"/>
</dbReference>
<dbReference type="GO" id="GO:0008194">
    <property type="term" value="F:UDP-glycosyltransferase activity"/>
    <property type="evidence" value="ECO:0007669"/>
    <property type="project" value="InterPro"/>
</dbReference>
<dbReference type="Proteomes" id="UP001168821">
    <property type="component" value="Unassembled WGS sequence"/>
</dbReference>
<dbReference type="Gene3D" id="3.40.50.2000">
    <property type="entry name" value="Glycogen Phosphorylase B"/>
    <property type="match status" value="2"/>
</dbReference>